<evidence type="ECO:0000256" key="12">
    <source>
        <dbReference type="SAM" id="Phobius"/>
    </source>
</evidence>
<evidence type="ECO:0000256" key="9">
    <source>
        <dbReference type="ARBA" id="ARBA00023010"/>
    </source>
</evidence>
<dbReference type="Pfam" id="PF03839">
    <property type="entry name" value="Sec62"/>
    <property type="match status" value="1"/>
</dbReference>
<keyword evidence="9" id="KW-0811">Translocation</keyword>
<evidence type="ECO:0000256" key="2">
    <source>
        <dbReference type="ARBA" id="ARBA00010604"/>
    </source>
</evidence>
<dbReference type="Proteomes" id="UP000239649">
    <property type="component" value="Unassembled WGS sequence"/>
</dbReference>
<evidence type="ECO:0000313" key="13">
    <source>
        <dbReference type="EMBL" id="PSC67244.1"/>
    </source>
</evidence>
<dbReference type="GO" id="GO:0031204">
    <property type="term" value="P:post-translational protein targeting to membrane, translocation"/>
    <property type="evidence" value="ECO:0007669"/>
    <property type="project" value="TreeGrafter"/>
</dbReference>
<dbReference type="PANTHER" id="PTHR12443:SF9">
    <property type="entry name" value="TRANSLOCATION PROTEIN SEC62"/>
    <property type="match status" value="1"/>
</dbReference>
<dbReference type="PANTHER" id="PTHR12443">
    <property type="entry name" value="TRANSLOCATION PROTEIN SEC62"/>
    <property type="match status" value="1"/>
</dbReference>
<feature type="compositionally biased region" description="Acidic residues" evidence="11">
    <location>
        <begin position="326"/>
        <end position="341"/>
    </location>
</feature>
<feature type="transmembrane region" description="Helical" evidence="12">
    <location>
        <begin position="133"/>
        <end position="153"/>
    </location>
</feature>
<evidence type="ECO:0000256" key="4">
    <source>
        <dbReference type="ARBA" id="ARBA00022448"/>
    </source>
</evidence>
<reference evidence="13 14" key="1">
    <citation type="journal article" date="2018" name="Plant J.">
        <title>Genome sequences of Chlorella sorokiniana UTEX 1602 and Micractinium conductrix SAG 241.80: implications to maltose excretion by a green alga.</title>
        <authorList>
            <person name="Arriola M.B."/>
            <person name="Velmurugan N."/>
            <person name="Zhang Y."/>
            <person name="Plunkett M.H."/>
            <person name="Hondzo H."/>
            <person name="Barney B.M."/>
        </authorList>
    </citation>
    <scope>NUCLEOTIDE SEQUENCE [LARGE SCALE GENOMIC DNA]</scope>
    <source>
        <strain evidence="13 14">SAG 241.80</strain>
    </source>
</reference>
<organism evidence="13 14">
    <name type="scientific">Micractinium conductrix</name>
    <dbReference type="NCBI Taxonomy" id="554055"/>
    <lineage>
        <taxon>Eukaryota</taxon>
        <taxon>Viridiplantae</taxon>
        <taxon>Chlorophyta</taxon>
        <taxon>core chlorophytes</taxon>
        <taxon>Trebouxiophyceae</taxon>
        <taxon>Chlorellales</taxon>
        <taxon>Chlorellaceae</taxon>
        <taxon>Chlorella clade</taxon>
        <taxon>Micractinium</taxon>
    </lineage>
</organism>
<keyword evidence="4" id="KW-0813">Transport</keyword>
<evidence type="ECO:0000256" key="6">
    <source>
        <dbReference type="ARBA" id="ARBA00022824"/>
    </source>
</evidence>
<evidence type="ECO:0000256" key="1">
    <source>
        <dbReference type="ARBA" id="ARBA00004477"/>
    </source>
</evidence>
<sequence length="341" mass="36257">MDPRMALAEALRSKGGIENRAAVAGGERFELFRAKDFVRWVKAHPDKCAAAAAAAPTSKDLEGEDLARWLGQQLIRRGLVRRVDRVNKKPLPGSKRLVKFPRKIGPLPPDQATAFADDGFFVWTYERPASPYAWLWTALIPLAVVGCCLFPLAPDWAKVVVFYASAGLLSLMLGVLALRGALALGSWVLTGRTVWLLPNLMSEEVPITQLHKPFISVDTAAEGSSKWARHPATRLAVGAAAGAVLLVLYSHAPNKASITTEASRYKDDVMEWLGVRRDGYARLSNGTAAGNATAAGDDAAAEATGAAEAGAEADAAAEEEAKAEAEEAAEEDAEEAGGAEL</sequence>
<dbReference type="OrthoDB" id="200187at2759"/>
<feature type="transmembrane region" description="Helical" evidence="12">
    <location>
        <begin position="159"/>
        <end position="182"/>
    </location>
</feature>
<keyword evidence="8 12" id="KW-1133">Transmembrane helix</keyword>
<accession>A0A2P6UZK7</accession>
<evidence type="ECO:0000256" key="5">
    <source>
        <dbReference type="ARBA" id="ARBA00022692"/>
    </source>
</evidence>
<keyword evidence="14" id="KW-1185">Reference proteome</keyword>
<dbReference type="GO" id="GO:0005789">
    <property type="term" value="C:endoplasmic reticulum membrane"/>
    <property type="evidence" value="ECO:0007669"/>
    <property type="project" value="UniProtKB-SubCell"/>
</dbReference>
<comment type="subcellular location">
    <subcellularLocation>
        <location evidence="1">Endoplasmic reticulum membrane</location>
        <topology evidence="1">Multi-pass membrane protein</topology>
    </subcellularLocation>
</comment>
<dbReference type="AlphaFoldDB" id="A0A2P6UZK7"/>
<evidence type="ECO:0000256" key="10">
    <source>
        <dbReference type="ARBA" id="ARBA00023136"/>
    </source>
</evidence>
<evidence type="ECO:0000256" key="7">
    <source>
        <dbReference type="ARBA" id="ARBA00022927"/>
    </source>
</evidence>
<keyword evidence="5 12" id="KW-0812">Transmembrane</keyword>
<keyword evidence="10 12" id="KW-0472">Membrane</keyword>
<gene>
    <name evidence="13" type="ORF">C2E20_9073</name>
</gene>
<proteinExistence type="inferred from homology"/>
<evidence type="ECO:0000256" key="8">
    <source>
        <dbReference type="ARBA" id="ARBA00022989"/>
    </source>
</evidence>
<evidence type="ECO:0000313" key="14">
    <source>
        <dbReference type="Proteomes" id="UP000239649"/>
    </source>
</evidence>
<feature type="compositionally biased region" description="Low complexity" evidence="11">
    <location>
        <begin position="291"/>
        <end position="314"/>
    </location>
</feature>
<dbReference type="EMBL" id="LHPF02000071">
    <property type="protein sequence ID" value="PSC67244.1"/>
    <property type="molecule type" value="Genomic_DNA"/>
</dbReference>
<dbReference type="STRING" id="554055.A0A2P6UZK7"/>
<comment type="similarity">
    <text evidence="2">Belongs to the SEC62 family.</text>
</comment>
<name>A0A2P6UZK7_9CHLO</name>
<comment type="caution">
    <text evidence="13">The sequence shown here is derived from an EMBL/GenBank/DDBJ whole genome shotgun (WGS) entry which is preliminary data.</text>
</comment>
<evidence type="ECO:0000256" key="11">
    <source>
        <dbReference type="SAM" id="MobiDB-lite"/>
    </source>
</evidence>
<evidence type="ECO:0000256" key="3">
    <source>
        <dbReference type="ARBA" id="ARBA00021257"/>
    </source>
</evidence>
<keyword evidence="6" id="KW-0256">Endoplasmic reticulum</keyword>
<feature type="region of interest" description="Disordered" evidence="11">
    <location>
        <begin position="291"/>
        <end position="341"/>
    </location>
</feature>
<dbReference type="InterPro" id="IPR004728">
    <property type="entry name" value="Sec62"/>
</dbReference>
<keyword evidence="7" id="KW-0653">Protein transport</keyword>
<protein>
    <recommendedName>
        <fullName evidence="3">Translocation protein SEC62</fullName>
    </recommendedName>
</protein>